<dbReference type="InterPro" id="IPR039420">
    <property type="entry name" value="WalR-like"/>
</dbReference>
<dbReference type="CDD" id="cd06170">
    <property type="entry name" value="LuxR_C_like"/>
    <property type="match status" value="1"/>
</dbReference>
<dbReference type="SMART" id="SM00421">
    <property type="entry name" value="HTH_LUXR"/>
    <property type="match status" value="1"/>
</dbReference>
<evidence type="ECO:0000313" key="5">
    <source>
        <dbReference type="Proteomes" id="UP001500839"/>
    </source>
</evidence>
<organism evidence="4 5">
    <name type="scientific">Tomitella cavernea</name>
    <dbReference type="NCBI Taxonomy" id="1387982"/>
    <lineage>
        <taxon>Bacteria</taxon>
        <taxon>Bacillati</taxon>
        <taxon>Actinomycetota</taxon>
        <taxon>Actinomycetes</taxon>
        <taxon>Mycobacteriales</taxon>
        <taxon>Tomitella</taxon>
    </lineage>
</organism>
<sequence length="922" mass="96839">MGIEEESRAAILDAVLTGMTGTLMDGAGSGPSTFLVTGSGGSGKTHLLHVLAGLADMPDVDLRFASGEPATTGRPGSVLAQLFPELEAPGDRTYGGRQDEHSSGPPGPIRHALTLVAALARERPLAVLLDDAHLADSLSLSVLNRLAGTDADVRLAMAVARRSIPTRGALTMLAGAPSVRGIALAPLTDDEVLGLARGRLGAPPGPMLAAALLQTGGNPAHAHRILDWARFRERLRPVPGSDAVDARLDHGEMVEILSRSVETQLSLLDPDALQTVRLVAVWNKAVTAAEIGMARRQHPSEFVAGIDAAVGAGILAWEGEHIRFGSRIAAEAVRAGLEPPIRALMLAAVGAAGDTHPATDETSSILRVQTSLQIGAQLPRPPRPQVGTVTTPTDLPTVLTRVTMLSDAGRLYEAYELAERALPTRTEPTERLTLLFSMLSFATLGARVERARTVLRAMHEEPLPRESAVWLAEIETWLDAMTGSPPRGGTLTALAEIDDAPPGLTGYRTARAIGLTLGGDCVGALALLDAVLDSNASSQSWLGADSPESAAWPLWVTRFAYGPSYTLTRAPVDSVRDNRLVNRWLGPFRQSVIAESHMACGELDIASMLLDDALAEAQRIESGWMSTAVADRALIDVHRGAAPAALALLARWREGGFPDRFGLRDVDVADAEARLALGEHAAAVGLARRTWAAAQADGHFAWMVRQAPLLIRQARLAGDDGLVDVIAAGTAALMPRFDAPALRGPATLVAAVAVRDPVGAERAAAEFQSTGDQLGELAALEEAACLAAARHDGAGALARAEQAAALAVRIGSVATGHRLHTRLLRLGVEFERAAAGGRWAGEPRAVDPGRAARAPTAPGTGSLTRAEHRVSRLVAQGMTSPQIAERLGISPRTVQTHISHVLTKLGLSTRTEIAALISSENR</sequence>
<dbReference type="PANTHER" id="PTHR43214">
    <property type="entry name" value="TWO-COMPONENT RESPONSE REGULATOR"/>
    <property type="match status" value="1"/>
</dbReference>
<evidence type="ECO:0000256" key="2">
    <source>
        <dbReference type="SAM" id="MobiDB-lite"/>
    </source>
</evidence>
<dbReference type="Gene3D" id="1.10.10.10">
    <property type="entry name" value="Winged helix-like DNA-binding domain superfamily/Winged helix DNA-binding domain"/>
    <property type="match status" value="1"/>
</dbReference>
<evidence type="ECO:0000256" key="1">
    <source>
        <dbReference type="ARBA" id="ARBA00023125"/>
    </source>
</evidence>
<name>A0ABP9CYY1_9ACTN</name>
<proteinExistence type="predicted"/>
<dbReference type="RefSeq" id="WP_200171431.1">
    <property type="nucleotide sequence ID" value="NZ_BAABKQ010000001.1"/>
</dbReference>
<dbReference type="PROSITE" id="PS50043">
    <property type="entry name" value="HTH_LUXR_2"/>
    <property type="match status" value="1"/>
</dbReference>
<dbReference type="EMBL" id="BAABKQ010000001">
    <property type="protein sequence ID" value="GAA4821963.1"/>
    <property type="molecule type" value="Genomic_DNA"/>
</dbReference>
<feature type="region of interest" description="Disordered" evidence="2">
    <location>
        <begin position="89"/>
        <end position="108"/>
    </location>
</feature>
<keyword evidence="5" id="KW-1185">Reference proteome</keyword>
<accession>A0ABP9CYY1</accession>
<evidence type="ECO:0000313" key="4">
    <source>
        <dbReference type="EMBL" id="GAA4821963.1"/>
    </source>
</evidence>
<reference evidence="5" key="1">
    <citation type="journal article" date="2019" name="Int. J. Syst. Evol. Microbiol.">
        <title>The Global Catalogue of Microorganisms (GCM) 10K type strain sequencing project: providing services to taxonomists for standard genome sequencing and annotation.</title>
        <authorList>
            <consortium name="The Broad Institute Genomics Platform"/>
            <consortium name="The Broad Institute Genome Sequencing Center for Infectious Disease"/>
            <person name="Wu L."/>
            <person name="Ma J."/>
        </authorList>
    </citation>
    <scope>NUCLEOTIDE SEQUENCE [LARGE SCALE GENOMIC DNA]</scope>
    <source>
        <strain evidence="5">JCM 18542</strain>
    </source>
</reference>
<dbReference type="PROSITE" id="PS00622">
    <property type="entry name" value="HTH_LUXR_1"/>
    <property type="match status" value="1"/>
</dbReference>
<dbReference type="PRINTS" id="PR00038">
    <property type="entry name" value="HTHLUXR"/>
</dbReference>
<dbReference type="Proteomes" id="UP001500839">
    <property type="component" value="Unassembled WGS sequence"/>
</dbReference>
<evidence type="ECO:0000259" key="3">
    <source>
        <dbReference type="PROSITE" id="PS50043"/>
    </source>
</evidence>
<gene>
    <name evidence="4" type="ORF">GCM10023353_32940</name>
</gene>
<dbReference type="SUPFAM" id="SSF46894">
    <property type="entry name" value="C-terminal effector domain of the bipartite response regulators"/>
    <property type="match status" value="1"/>
</dbReference>
<dbReference type="SMART" id="SM00382">
    <property type="entry name" value="AAA"/>
    <property type="match status" value="1"/>
</dbReference>
<dbReference type="InterPro" id="IPR016032">
    <property type="entry name" value="Sig_transdc_resp-reg_C-effctor"/>
</dbReference>
<keyword evidence="1" id="KW-0238">DNA-binding</keyword>
<dbReference type="InterPro" id="IPR036388">
    <property type="entry name" value="WH-like_DNA-bd_sf"/>
</dbReference>
<protein>
    <recommendedName>
        <fullName evidence="3">HTH luxR-type domain-containing protein</fullName>
    </recommendedName>
</protein>
<feature type="region of interest" description="Disordered" evidence="2">
    <location>
        <begin position="841"/>
        <end position="865"/>
    </location>
</feature>
<dbReference type="Pfam" id="PF00196">
    <property type="entry name" value="GerE"/>
    <property type="match status" value="1"/>
</dbReference>
<comment type="caution">
    <text evidence="4">The sequence shown here is derived from an EMBL/GenBank/DDBJ whole genome shotgun (WGS) entry which is preliminary data.</text>
</comment>
<dbReference type="InterPro" id="IPR000792">
    <property type="entry name" value="Tscrpt_reg_LuxR_C"/>
</dbReference>
<dbReference type="InterPro" id="IPR041664">
    <property type="entry name" value="AAA_16"/>
</dbReference>
<dbReference type="InterPro" id="IPR003593">
    <property type="entry name" value="AAA+_ATPase"/>
</dbReference>
<dbReference type="SUPFAM" id="SSF52540">
    <property type="entry name" value="P-loop containing nucleoside triphosphate hydrolases"/>
    <property type="match status" value="1"/>
</dbReference>
<dbReference type="PANTHER" id="PTHR43214:SF43">
    <property type="entry name" value="TWO-COMPONENT RESPONSE REGULATOR"/>
    <property type="match status" value="1"/>
</dbReference>
<dbReference type="InterPro" id="IPR027417">
    <property type="entry name" value="P-loop_NTPase"/>
</dbReference>
<feature type="domain" description="HTH luxR-type" evidence="3">
    <location>
        <begin position="856"/>
        <end position="921"/>
    </location>
</feature>
<feature type="compositionally biased region" description="Low complexity" evidence="2">
    <location>
        <begin position="841"/>
        <end position="861"/>
    </location>
</feature>
<dbReference type="Pfam" id="PF13191">
    <property type="entry name" value="AAA_16"/>
    <property type="match status" value="1"/>
</dbReference>